<evidence type="ECO:0000259" key="2">
    <source>
        <dbReference type="Pfam" id="PF01757"/>
    </source>
</evidence>
<dbReference type="Pfam" id="PF19040">
    <property type="entry name" value="SGNH"/>
    <property type="match status" value="1"/>
</dbReference>
<keyword evidence="1" id="KW-1133">Transmembrane helix</keyword>
<dbReference type="InterPro" id="IPR002656">
    <property type="entry name" value="Acyl_transf_3_dom"/>
</dbReference>
<feature type="transmembrane region" description="Helical" evidence="1">
    <location>
        <begin position="287"/>
        <end position="304"/>
    </location>
</feature>
<name>A0A3D3G280_ACIRA</name>
<keyword evidence="1" id="KW-0812">Transmembrane</keyword>
<comment type="caution">
    <text evidence="4">The sequence shown here is derived from an EMBL/GenBank/DDBJ whole genome shotgun (WGS) entry which is preliminary data.</text>
</comment>
<feature type="transmembrane region" description="Helical" evidence="1">
    <location>
        <begin position="39"/>
        <end position="60"/>
    </location>
</feature>
<dbReference type="GO" id="GO:0016020">
    <property type="term" value="C:membrane"/>
    <property type="evidence" value="ECO:0007669"/>
    <property type="project" value="TreeGrafter"/>
</dbReference>
<feature type="transmembrane region" description="Helical" evidence="1">
    <location>
        <begin position="324"/>
        <end position="344"/>
    </location>
</feature>
<dbReference type="EMBL" id="DPXL01000125">
    <property type="protein sequence ID" value="HCM31814.1"/>
    <property type="molecule type" value="Genomic_DNA"/>
</dbReference>
<keyword evidence="4" id="KW-0808">Transferase</keyword>
<dbReference type="GO" id="GO:0016747">
    <property type="term" value="F:acyltransferase activity, transferring groups other than amino-acyl groups"/>
    <property type="evidence" value="ECO:0007669"/>
    <property type="project" value="InterPro"/>
</dbReference>
<feature type="transmembrane region" description="Helical" evidence="1">
    <location>
        <begin position="256"/>
        <end position="275"/>
    </location>
</feature>
<keyword evidence="4" id="KW-0012">Acyltransferase</keyword>
<dbReference type="Pfam" id="PF01757">
    <property type="entry name" value="Acyl_transf_3"/>
    <property type="match status" value="1"/>
</dbReference>
<dbReference type="InterPro" id="IPR043968">
    <property type="entry name" value="SGNH"/>
</dbReference>
<organism evidence="4 5">
    <name type="scientific">Acinetobacter radioresistens</name>
    <dbReference type="NCBI Taxonomy" id="40216"/>
    <lineage>
        <taxon>Bacteria</taxon>
        <taxon>Pseudomonadati</taxon>
        <taxon>Pseudomonadota</taxon>
        <taxon>Gammaproteobacteria</taxon>
        <taxon>Moraxellales</taxon>
        <taxon>Moraxellaceae</taxon>
        <taxon>Acinetobacter</taxon>
    </lineage>
</organism>
<dbReference type="PANTHER" id="PTHR23028:SF53">
    <property type="entry name" value="ACYL_TRANSF_3 DOMAIN-CONTAINING PROTEIN"/>
    <property type="match status" value="1"/>
</dbReference>
<feature type="transmembrane region" description="Helical" evidence="1">
    <location>
        <begin position="232"/>
        <end position="250"/>
    </location>
</feature>
<dbReference type="GO" id="GO:0009103">
    <property type="term" value="P:lipopolysaccharide biosynthetic process"/>
    <property type="evidence" value="ECO:0007669"/>
    <property type="project" value="TreeGrafter"/>
</dbReference>
<sequence>MSNSSFSHPKYRPDIDGLRAIAVLSVVVFHAFPSKLQGGFIGVDVFFVISGFLISTIIFQNLDKGTFSFSEFYSRRIKRIFPALFLVLGSCFIFGWFALLSEEFKQLGKHIAAGSAFISNFVLWSEVGYFDNSAETKPLLHLWSLGIEEQFYIFWPLLLWIGWKLRLNLLLVTIVVAIISFVLNILNVVENPTATFFSPITRAWELLFGTLLAWITLYRKESIVSKINEHKVISNVFSIVGISLLGLGFLTINKSVAFPGFWAVIPVLGTVFIIAAGPQAWINKFILSNKIVVWFGLISFPLYLWHWPLLTLGKIVSVETLSIISRLILVLLSIILAWITFKLIEKPFRSPSHSKAKVIGLIVAMSILGLLGLKAFLNNGFESREIVKHSEAIYSKEAREYEEKLTSSFKNYSGSDLEKSNKPVILILGDSYNKKWSVALSQKIDLDKYDVVSATYLECKVDANGKKISAVATAKEYAENCEKFESLVNNQAVVDKVSAVMLTSHRPFEYEVNPFRFDIIRNLKAKNSNFDFFVFGGYFQLDGKDYSSCKKLMMRSGRNADICLENAVYPVSEPKIEAMPFYPKDLNFKYIDIIKLHCSYDKKNCATQYNGVPFMDDWNHLNVTFLSFLLDDIRSKNASQLDQLGLLKYLKN</sequence>
<evidence type="ECO:0000256" key="1">
    <source>
        <dbReference type="SAM" id="Phobius"/>
    </source>
</evidence>
<feature type="transmembrane region" description="Helical" evidence="1">
    <location>
        <begin position="356"/>
        <end position="377"/>
    </location>
</feature>
<gene>
    <name evidence="4" type="ORF">DIC32_10100</name>
</gene>
<evidence type="ECO:0000313" key="4">
    <source>
        <dbReference type="EMBL" id="HCM31814.1"/>
    </source>
</evidence>
<feature type="transmembrane region" description="Helical" evidence="1">
    <location>
        <begin position="142"/>
        <end position="162"/>
    </location>
</feature>
<feature type="domain" description="SGNH" evidence="3">
    <location>
        <begin position="418"/>
        <end position="628"/>
    </location>
</feature>
<feature type="domain" description="Acyltransferase 3" evidence="2">
    <location>
        <begin position="14"/>
        <end position="340"/>
    </location>
</feature>
<protein>
    <submittedName>
        <fullName evidence="4">Acyltransferase</fullName>
    </submittedName>
</protein>
<dbReference type="InterPro" id="IPR050879">
    <property type="entry name" value="Acyltransferase_3"/>
</dbReference>
<reference evidence="4 5" key="1">
    <citation type="journal article" date="2018" name="Nat. Biotechnol.">
        <title>A standardized bacterial taxonomy based on genome phylogeny substantially revises the tree of life.</title>
        <authorList>
            <person name="Parks D.H."/>
            <person name="Chuvochina M."/>
            <person name="Waite D.W."/>
            <person name="Rinke C."/>
            <person name="Skarshewski A."/>
            <person name="Chaumeil P.A."/>
            <person name="Hugenholtz P."/>
        </authorList>
    </citation>
    <scope>NUCLEOTIDE SEQUENCE [LARGE SCALE GENOMIC DNA]</scope>
    <source>
        <strain evidence="4">UBA10045</strain>
    </source>
</reference>
<feature type="transmembrane region" description="Helical" evidence="1">
    <location>
        <begin position="201"/>
        <end position="220"/>
    </location>
</feature>
<proteinExistence type="predicted"/>
<feature type="transmembrane region" description="Helical" evidence="1">
    <location>
        <begin position="169"/>
        <end position="189"/>
    </location>
</feature>
<dbReference type="AlphaFoldDB" id="A0A3D3G280"/>
<accession>A0A3D3G280</accession>
<evidence type="ECO:0000313" key="5">
    <source>
        <dbReference type="Proteomes" id="UP000262257"/>
    </source>
</evidence>
<keyword evidence="1" id="KW-0472">Membrane</keyword>
<evidence type="ECO:0000259" key="3">
    <source>
        <dbReference type="Pfam" id="PF19040"/>
    </source>
</evidence>
<dbReference type="PANTHER" id="PTHR23028">
    <property type="entry name" value="ACETYLTRANSFERASE"/>
    <property type="match status" value="1"/>
</dbReference>
<feature type="transmembrane region" description="Helical" evidence="1">
    <location>
        <begin position="80"/>
        <end position="99"/>
    </location>
</feature>
<dbReference type="Proteomes" id="UP000262257">
    <property type="component" value="Unassembled WGS sequence"/>
</dbReference>